<feature type="region of interest" description="Disordered" evidence="1">
    <location>
        <begin position="539"/>
        <end position="563"/>
    </location>
</feature>
<dbReference type="RefSeq" id="WP_203107336.1">
    <property type="nucleotide sequence ID" value="NZ_JADOBG010000001.1"/>
</dbReference>
<feature type="compositionally biased region" description="Basic and acidic residues" evidence="1">
    <location>
        <begin position="539"/>
        <end position="556"/>
    </location>
</feature>
<dbReference type="Proteomes" id="UP000809910">
    <property type="component" value="Unassembled WGS sequence"/>
</dbReference>
<evidence type="ECO:0000313" key="2">
    <source>
        <dbReference type="EMBL" id="MBL7525051.1"/>
    </source>
</evidence>
<organism evidence="2 3">
    <name type="scientific">Legionella bononiensis</name>
    <dbReference type="NCBI Taxonomy" id="2793102"/>
    <lineage>
        <taxon>Bacteria</taxon>
        <taxon>Pseudomonadati</taxon>
        <taxon>Pseudomonadota</taxon>
        <taxon>Gammaproteobacteria</taxon>
        <taxon>Legionellales</taxon>
        <taxon>Legionellaceae</taxon>
        <taxon>Legionella</taxon>
    </lineage>
</organism>
<proteinExistence type="predicted"/>
<dbReference type="SUPFAM" id="SSF48403">
    <property type="entry name" value="Ankyrin repeat"/>
    <property type="match status" value="1"/>
</dbReference>
<keyword evidence="3" id="KW-1185">Reference proteome</keyword>
<dbReference type="Gene3D" id="1.25.40.20">
    <property type="entry name" value="Ankyrin repeat-containing domain"/>
    <property type="match status" value="1"/>
</dbReference>
<protein>
    <recommendedName>
        <fullName evidence="4">Ankyrin repeat-containing protein</fullName>
    </recommendedName>
</protein>
<accession>A0ABS1W6R3</accession>
<sequence length="563" mass="62572">MNTPNDKEIPLGYDDVIGMDQYHLIPMINAYLQHQGKIQLKADNNGLCNGLSSVYCKYVIEGKQDEFIKIIQAIIKKAGAIALIKKGEIAEGTQQFNESGEISDSQINKFIGEAIFALLPEEFDKRYAQDDSVSLLGVSIPVKDADGKLTGALISKPMQKVYNLGLIAKTEEWSKIFEQMKANETSWTISSLKHTIAISVIDGQFHVYDPNDRKIMICDNGEELANLLASDSFGPDRNKQPLTQMPLTINVMAHPDKQISYGFPDKAELVEGLMEEDPAFLTRMIDVNVSNFDQLSVAAMQNDVRMIEVLFDLGVTGSDMALARAAKHNRLDAIEVLLRPEYKDRMVGLEFGFVTSTYDKACVNAIEEGRIEALERLLKDEDIGKRFDEYIQNPYVQKRYLQLAAKSNNPECIEKVISLIEKNNPGIDIPGLITDAKAIPKAIATGNRSCIELLKEKAGLETTVQKTAPEANTGIVLRDKSSMTFIESLIPFTQFLKTMFTSALNAFTKLISISSTPDGSTIMDTEQKGAQKRIKDSVFGMRDSENTEQLQEKDASDNSNSIH</sequence>
<comment type="caution">
    <text evidence="2">The sequence shown here is derived from an EMBL/GenBank/DDBJ whole genome shotgun (WGS) entry which is preliminary data.</text>
</comment>
<evidence type="ECO:0000313" key="3">
    <source>
        <dbReference type="Proteomes" id="UP000809910"/>
    </source>
</evidence>
<dbReference type="InterPro" id="IPR036770">
    <property type="entry name" value="Ankyrin_rpt-contain_sf"/>
</dbReference>
<dbReference type="EMBL" id="JADWVN010000002">
    <property type="protein sequence ID" value="MBL7525051.1"/>
    <property type="molecule type" value="Genomic_DNA"/>
</dbReference>
<reference evidence="2 3" key="1">
    <citation type="submission" date="2020-12" db="EMBL/GenBank/DDBJ databases">
        <title>WGS of Legionella: environmental sample.</title>
        <authorList>
            <person name="Cristino S."/>
            <person name="Girolamini L."/>
            <person name="Salaris S."/>
            <person name="Pascale M.R."/>
            <person name="Mazzotta M."/>
            <person name="Orsini M."/>
            <person name="Grottola A."/>
        </authorList>
    </citation>
    <scope>NUCLEOTIDE SEQUENCE [LARGE SCALE GENOMIC DNA]</scope>
    <source>
        <strain evidence="2 3">30cs62</strain>
    </source>
</reference>
<name>A0ABS1W6R3_9GAMM</name>
<gene>
    <name evidence="2" type="ORF">I5282_00525</name>
</gene>
<evidence type="ECO:0000256" key="1">
    <source>
        <dbReference type="SAM" id="MobiDB-lite"/>
    </source>
</evidence>
<evidence type="ECO:0008006" key="4">
    <source>
        <dbReference type="Google" id="ProtNLM"/>
    </source>
</evidence>